<evidence type="ECO:0000313" key="3">
    <source>
        <dbReference type="Proteomes" id="UP000028073"/>
    </source>
</evidence>
<feature type="transmembrane region" description="Helical" evidence="1">
    <location>
        <begin position="190"/>
        <end position="209"/>
    </location>
</feature>
<feature type="transmembrane region" description="Helical" evidence="1">
    <location>
        <begin position="339"/>
        <end position="359"/>
    </location>
</feature>
<keyword evidence="3" id="KW-1185">Reference proteome</keyword>
<feature type="transmembrane region" description="Helical" evidence="1">
    <location>
        <begin position="85"/>
        <end position="106"/>
    </location>
</feature>
<proteinExistence type="predicted"/>
<evidence type="ECO:0000313" key="2">
    <source>
        <dbReference type="EMBL" id="KEQ15100.1"/>
    </source>
</evidence>
<organism evidence="2 3">
    <name type="scientific">Endozoicomonas numazuensis</name>
    <dbReference type="NCBI Taxonomy" id="1137799"/>
    <lineage>
        <taxon>Bacteria</taxon>
        <taxon>Pseudomonadati</taxon>
        <taxon>Pseudomonadota</taxon>
        <taxon>Gammaproteobacteria</taxon>
        <taxon>Oceanospirillales</taxon>
        <taxon>Endozoicomonadaceae</taxon>
        <taxon>Endozoicomonas</taxon>
    </lineage>
</organism>
<name>A0A081N9H7_9GAMM</name>
<feature type="transmembrane region" description="Helical" evidence="1">
    <location>
        <begin position="126"/>
        <end position="150"/>
    </location>
</feature>
<evidence type="ECO:0000256" key="1">
    <source>
        <dbReference type="SAM" id="Phobius"/>
    </source>
</evidence>
<dbReference type="EMBL" id="JOKH01000007">
    <property type="protein sequence ID" value="KEQ15100.1"/>
    <property type="molecule type" value="Genomic_DNA"/>
</dbReference>
<reference evidence="2 3" key="1">
    <citation type="submission" date="2014-06" db="EMBL/GenBank/DDBJ databases">
        <title>Whole Genome Sequences of Three Symbiotic Endozoicomonas Bacteria.</title>
        <authorList>
            <person name="Neave M.J."/>
            <person name="Apprill A."/>
            <person name="Voolstra C.R."/>
        </authorList>
    </citation>
    <scope>NUCLEOTIDE SEQUENCE [LARGE SCALE GENOMIC DNA]</scope>
    <source>
        <strain evidence="2 3">DSM 25634</strain>
    </source>
</reference>
<dbReference type="RefSeq" id="WP_034841442.1">
    <property type="nucleotide sequence ID" value="NZ_JOKH01000007.1"/>
</dbReference>
<keyword evidence="1" id="KW-0472">Membrane</keyword>
<dbReference type="eggNOG" id="ENOG502Z909">
    <property type="taxonomic scope" value="Bacteria"/>
</dbReference>
<dbReference type="NCBIfam" id="NF045539">
    <property type="entry name" value="MATE_efflux1"/>
    <property type="match status" value="1"/>
</dbReference>
<keyword evidence="1" id="KW-0812">Transmembrane</keyword>
<sequence>MIALRKLDYRLFLALLLTQFIPVIYSTMRVYFLGSLPETWGFNIASQVAWLNLLYEVLTEGLLLPLYFILGQVTGDSNRFRQRVSVALGVFIGAYGLLSAFVLTFSDELVVAMEQSEALKIATVSYIRLESVGLLLSSVYAMTVVILVILKHERLLYHLLLFKALLTVVFDSLFVSQFSFSMQLGVNGVAWTNILVNGFMVAGSLYWLHRLNVLGFTKQGVMEGGWLKQWSMVSARSGLESLVRNLAFMWMILKMVNEVEQSGTYWVTNQFIWGWLLLPVLALGNLIKQDVATHEGNIGTRMTGYMQLTGLFILLWVLSMPGWQWFIHTIMGIAEFQKITELAMLLVIFYAVFSLNNVLDSYFYGSGRTDLMLYQSLIVNTVFYGGAYLLYLQSIFVPGLTSIAVLFGLGITFDALVTLGMYVRVKRQPG</sequence>
<feature type="transmembrane region" description="Helical" evidence="1">
    <location>
        <begin position="157"/>
        <end position="178"/>
    </location>
</feature>
<comment type="caution">
    <text evidence="2">The sequence shown here is derived from an EMBL/GenBank/DDBJ whole genome shotgun (WGS) entry which is preliminary data.</text>
</comment>
<feature type="transmembrane region" description="Helical" evidence="1">
    <location>
        <begin position="403"/>
        <end position="423"/>
    </location>
</feature>
<dbReference type="OrthoDB" id="388031at2"/>
<feature type="transmembrane region" description="Helical" evidence="1">
    <location>
        <begin position="53"/>
        <end position="73"/>
    </location>
</feature>
<accession>A0A081N9H7</accession>
<keyword evidence="1" id="KW-1133">Transmembrane helix</keyword>
<gene>
    <name evidence="2" type="ORF">GZ78_24900</name>
</gene>
<dbReference type="STRING" id="1137799.GZ78_24900"/>
<feature type="transmembrane region" description="Helical" evidence="1">
    <location>
        <begin position="371"/>
        <end position="391"/>
    </location>
</feature>
<feature type="transmembrane region" description="Helical" evidence="1">
    <location>
        <begin position="308"/>
        <end position="327"/>
    </location>
</feature>
<protein>
    <submittedName>
        <fullName evidence="2">Multidrug transporter</fullName>
    </submittedName>
</protein>
<dbReference type="Proteomes" id="UP000028073">
    <property type="component" value="Unassembled WGS sequence"/>
</dbReference>
<feature type="transmembrane region" description="Helical" evidence="1">
    <location>
        <begin position="12"/>
        <end position="33"/>
    </location>
</feature>
<dbReference type="AlphaFoldDB" id="A0A081N9H7"/>